<dbReference type="Proteomes" id="UP001237448">
    <property type="component" value="Unassembled WGS sequence"/>
</dbReference>
<protein>
    <recommendedName>
        <fullName evidence="4">1,4-alpha-glucan branching enzyme</fullName>
    </recommendedName>
</protein>
<reference evidence="2 3" key="1">
    <citation type="submission" date="2023-07" db="EMBL/GenBank/DDBJ databases">
        <title>Genomic Encyclopedia of Type Strains, Phase IV (KMG-IV): sequencing the most valuable type-strain genomes for metagenomic binning, comparative biology and taxonomic classification.</title>
        <authorList>
            <person name="Goeker M."/>
        </authorList>
    </citation>
    <scope>NUCLEOTIDE SEQUENCE [LARGE SCALE GENOMIC DNA]</scope>
    <source>
        <strain evidence="2 3">DSM 5896</strain>
    </source>
</reference>
<feature type="region of interest" description="Disordered" evidence="1">
    <location>
        <begin position="1"/>
        <end position="29"/>
    </location>
</feature>
<evidence type="ECO:0000313" key="3">
    <source>
        <dbReference type="Proteomes" id="UP001237448"/>
    </source>
</evidence>
<organism evidence="2 3">
    <name type="scientific">Labrys monachus</name>
    <dbReference type="NCBI Taxonomy" id="217067"/>
    <lineage>
        <taxon>Bacteria</taxon>
        <taxon>Pseudomonadati</taxon>
        <taxon>Pseudomonadota</taxon>
        <taxon>Alphaproteobacteria</taxon>
        <taxon>Hyphomicrobiales</taxon>
        <taxon>Xanthobacteraceae</taxon>
        <taxon>Labrys</taxon>
    </lineage>
</organism>
<dbReference type="EMBL" id="JAUSVK010000001">
    <property type="protein sequence ID" value="MDQ0390672.1"/>
    <property type="molecule type" value="Genomic_DNA"/>
</dbReference>
<keyword evidence="3" id="KW-1185">Reference proteome</keyword>
<comment type="caution">
    <text evidence="2">The sequence shown here is derived from an EMBL/GenBank/DDBJ whole genome shotgun (WGS) entry which is preliminary data.</text>
</comment>
<evidence type="ECO:0000256" key="1">
    <source>
        <dbReference type="SAM" id="MobiDB-lite"/>
    </source>
</evidence>
<proteinExistence type="predicted"/>
<accession>A0ABU0F7T5</accession>
<evidence type="ECO:0008006" key="4">
    <source>
        <dbReference type="Google" id="ProtNLM"/>
    </source>
</evidence>
<feature type="compositionally biased region" description="Basic and acidic residues" evidence="1">
    <location>
        <begin position="8"/>
        <end position="24"/>
    </location>
</feature>
<dbReference type="RefSeq" id="WP_307422016.1">
    <property type="nucleotide sequence ID" value="NZ_JAUSVK010000001.1"/>
</dbReference>
<sequence>MSEATSTTDHDQIRKWVEQREGRPSKIGAKGRKGGILRIDFGEPEEDFEEIGWDEFFKIFDENRLAFLHQDKTADGKTSRFNKFLERG</sequence>
<evidence type="ECO:0000313" key="2">
    <source>
        <dbReference type="EMBL" id="MDQ0390672.1"/>
    </source>
</evidence>
<gene>
    <name evidence="2" type="ORF">J3R73_000464</name>
</gene>
<name>A0ABU0F7T5_9HYPH</name>